<evidence type="ECO:0000256" key="1">
    <source>
        <dbReference type="SAM" id="MobiDB-lite"/>
    </source>
</evidence>
<dbReference type="RefSeq" id="WP_189213056.1">
    <property type="nucleotide sequence ID" value="NZ_BMRB01000005.1"/>
</dbReference>
<gene>
    <name evidence="3" type="ORF">GCM10010171_50330</name>
</gene>
<evidence type="ECO:0000313" key="4">
    <source>
        <dbReference type="Proteomes" id="UP000660680"/>
    </source>
</evidence>
<protein>
    <submittedName>
        <fullName evidence="3">Uncharacterized protein</fullName>
    </submittedName>
</protein>
<evidence type="ECO:0000256" key="2">
    <source>
        <dbReference type="SAM" id="SignalP"/>
    </source>
</evidence>
<dbReference type="EMBL" id="BMRB01000005">
    <property type="protein sequence ID" value="GGS49164.1"/>
    <property type="molecule type" value="Genomic_DNA"/>
</dbReference>
<feature type="signal peptide" evidence="2">
    <location>
        <begin position="1"/>
        <end position="21"/>
    </location>
</feature>
<dbReference type="AlphaFoldDB" id="A0A918GNB8"/>
<keyword evidence="2" id="KW-0732">Signal</keyword>
<feature type="chain" id="PRO_5037461187" evidence="2">
    <location>
        <begin position="22"/>
        <end position="86"/>
    </location>
</feature>
<organism evidence="3 4">
    <name type="scientific">Actinokineospora fastidiosa</name>
    <dbReference type="NCBI Taxonomy" id="1816"/>
    <lineage>
        <taxon>Bacteria</taxon>
        <taxon>Bacillati</taxon>
        <taxon>Actinomycetota</taxon>
        <taxon>Actinomycetes</taxon>
        <taxon>Pseudonocardiales</taxon>
        <taxon>Pseudonocardiaceae</taxon>
        <taxon>Actinokineospora</taxon>
    </lineage>
</organism>
<reference evidence="3" key="1">
    <citation type="journal article" date="2014" name="Int. J. Syst. Evol. Microbiol.">
        <title>Complete genome sequence of Corynebacterium casei LMG S-19264T (=DSM 44701T), isolated from a smear-ripened cheese.</title>
        <authorList>
            <consortium name="US DOE Joint Genome Institute (JGI-PGF)"/>
            <person name="Walter F."/>
            <person name="Albersmeier A."/>
            <person name="Kalinowski J."/>
            <person name="Ruckert C."/>
        </authorList>
    </citation>
    <scope>NUCLEOTIDE SEQUENCE</scope>
    <source>
        <strain evidence="3">JCM 3276</strain>
    </source>
</reference>
<proteinExistence type="predicted"/>
<accession>A0A918GNB8</accession>
<reference evidence="3" key="2">
    <citation type="submission" date="2020-09" db="EMBL/GenBank/DDBJ databases">
        <authorList>
            <person name="Sun Q."/>
            <person name="Ohkuma M."/>
        </authorList>
    </citation>
    <scope>NUCLEOTIDE SEQUENCE</scope>
    <source>
        <strain evidence="3">JCM 3276</strain>
    </source>
</reference>
<evidence type="ECO:0000313" key="3">
    <source>
        <dbReference type="EMBL" id="GGS49164.1"/>
    </source>
</evidence>
<feature type="region of interest" description="Disordered" evidence="1">
    <location>
        <begin position="17"/>
        <end position="37"/>
    </location>
</feature>
<keyword evidence="4" id="KW-1185">Reference proteome</keyword>
<comment type="caution">
    <text evidence="3">The sequence shown here is derived from an EMBL/GenBank/DDBJ whole genome shotgun (WGS) entry which is preliminary data.</text>
</comment>
<name>A0A918GNB8_9PSEU</name>
<dbReference type="Proteomes" id="UP000660680">
    <property type="component" value="Unassembled WGS sequence"/>
</dbReference>
<sequence length="86" mass="8254">MIRKALAVAAVAALGAAPASAQTEPQPTGPAGGPSAPVLFLGTQDLCEQAGLLGQGLGLLPEGGWQCQDGLMSAAPPAAIVPAIGP</sequence>